<gene>
    <name evidence="3" type="ORF">BHQ17_07965</name>
</gene>
<dbReference type="SUPFAM" id="SSF46894">
    <property type="entry name" value="C-terminal effector domain of the bipartite response regulators"/>
    <property type="match status" value="1"/>
</dbReference>
<name>A0A1E3RZ66_9MYCO</name>
<dbReference type="GO" id="GO:0006355">
    <property type="term" value="P:regulation of DNA-templated transcription"/>
    <property type="evidence" value="ECO:0007669"/>
    <property type="project" value="InterPro"/>
</dbReference>
<comment type="caution">
    <text evidence="3">The sequence shown here is derived from an EMBL/GenBank/DDBJ whole genome shotgun (WGS) entry which is preliminary data.</text>
</comment>
<accession>A0A1E3RZ66</accession>
<dbReference type="GO" id="GO:0003677">
    <property type="term" value="F:DNA binding"/>
    <property type="evidence" value="ECO:0007669"/>
    <property type="project" value="UniProtKB-KW"/>
</dbReference>
<dbReference type="SUPFAM" id="SSF52172">
    <property type="entry name" value="CheY-like"/>
    <property type="match status" value="1"/>
</dbReference>
<dbReference type="InterPro" id="IPR036388">
    <property type="entry name" value="WH-like_DNA-bd_sf"/>
</dbReference>
<evidence type="ECO:0000313" key="4">
    <source>
        <dbReference type="Proteomes" id="UP000094243"/>
    </source>
</evidence>
<dbReference type="EMBL" id="MIGZ01000033">
    <property type="protein sequence ID" value="ODQ94722.1"/>
    <property type="molecule type" value="Genomic_DNA"/>
</dbReference>
<dbReference type="Proteomes" id="UP000094243">
    <property type="component" value="Unassembled WGS sequence"/>
</dbReference>
<protein>
    <recommendedName>
        <fullName evidence="2">HTH luxR-type domain-containing protein</fullName>
    </recommendedName>
</protein>
<dbReference type="AlphaFoldDB" id="A0A1E3RZ66"/>
<dbReference type="OrthoDB" id="161302at2"/>
<dbReference type="Gene3D" id="3.40.50.2300">
    <property type="match status" value="1"/>
</dbReference>
<dbReference type="InterPro" id="IPR011006">
    <property type="entry name" value="CheY-like_superfamily"/>
</dbReference>
<dbReference type="CDD" id="cd06170">
    <property type="entry name" value="LuxR_C_like"/>
    <property type="match status" value="1"/>
</dbReference>
<dbReference type="PROSITE" id="PS00622">
    <property type="entry name" value="HTH_LUXR_1"/>
    <property type="match status" value="1"/>
</dbReference>
<dbReference type="PRINTS" id="PR00038">
    <property type="entry name" value="HTHLUXR"/>
</dbReference>
<reference evidence="4" key="1">
    <citation type="submission" date="2016-09" db="EMBL/GenBank/DDBJ databases">
        <authorList>
            <person name="Greninger A.L."/>
            <person name="Jerome K.R."/>
            <person name="Mcnair B."/>
            <person name="Wallis C."/>
            <person name="Fang F."/>
        </authorList>
    </citation>
    <scope>NUCLEOTIDE SEQUENCE [LARGE SCALE GENOMIC DNA]</scope>
    <source>
        <strain evidence="4">M7</strain>
    </source>
</reference>
<evidence type="ECO:0000313" key="3">
    <source>
        <dbReference type="EMBL" id="ODQ94722.1"/>
    </source>
</evidence>
<dbReference type="PROSITE" id="PS50043">
    <property type="entry name" value="HTH_LUXR_2"/>
    <property type="match status" value="1"/>
</dbReference>
<feature type="domain" description="HTH luxR-type" evidence="2">
    <location>
        <begin position="152"/>
        <end position="217"/>
    </location>
</feature>
<dbReference type="Pfam" id="PF00196">
    <property type="entry name" value="GerE"/>
    <property type="match status" value="1"/>
</dbReference>
<dbReference type="InterPro" id="IPR016032">
    <property type="entry name" value="Sig_transdc_resp-reg_C-effctor"/>
</dbReference>
<keyword evidence="4" id="KW-1185">Reference proteome</keyword>
<dbReference type="Gene3D" id="1.10.10.10">
    <property type="entry name" value="Winged helix-like DNA-binding domain superfamily/Winged helix DNA-binding domain"/>
    <property type="match status" value="1"/>
</dbReference>
<dbReference type="PANTHER" id="PTHR43214">
    <property type="entry name" value="TWO-COMPONENT RESPONSE REGULATOR"/>
    <property type="match status" value="1"/>
</dbReference>
<dbReference type="InterPro" id="IPR000792">
    <property type="entry name" value="Tscrpt_reg_LuxR_C"/>
</dbReference>
<sequence>MRQRVFIVAVRLWAQLLELQIRQLGDFDVVGSAADGAVALAELERICSPGCIVVIDATTRHALQFATAMNRSHPSTRIVAVGLDEDPGQAIAWATAGAVGLVEGNATYEELLNALGEVSGGAAHCSAGISGALLRGIGGGKADRRLTVRSRTSEAGSLLSSREQEVAWLVAGGFTNKEIAERLQISPGTVKSHVHNVIRKLGVVRRGHVAVTLPQQTKLCHGHEHPTAVVGQLPAEVS</sequence>
<dbReference type="RefSeq" id="WP_069404670.1">
    <property type="nucleotide sequence ID" value="NZ_JBHRZJ010000007.1"/>
</dbReference>
<keyword evidence="1" id="KW-0238">DNA-binding</keyword>
<dbReference type="SMART" id="SM00421">
    <property type="entry name" value="HTH_LUXR"/>
    <property type="match status" value="1"/>
</dbReference>
<dbReference type="PANTHER" id="PTHR43214:SF43">
    <property type="entry name" value="TWO-COMPONENT RESPONSE REGULATOR"/>
    <property type="match status" value="1"/>
</dbReference>
<organism evidence="3 4">
    <name type="scientific">Mycolicibacterium holsaticum</name>
    <dbReference type="NCBI Taxonomy" id="152142"/>
    <lineage>
        <taxon>Bacteria</taxon>
        <taxon>Bacillati</taxon>
        <taxon>Actinomycetota</taxon>
        <taxon>Actinomycetes</taxon>
        <taxon>Mycobacteriales</taxon>
        <taxon>Mycobacteriaceae</taxon>
        <taxon>Mycolicibacterium</taxon>
    </lineage>
</organism>
<evidence type="ECO:0000256" key="1">
    <source>
        <dbReference type="ARBA" id="ARBA00023125"/>
    </source>
</evidence>
<dbReference type="InterPro" id="IPR039420">
    <property type="entry name" value="WalR-like"/>
</dbReference>
<proteinExistence type="predicted"/>
<evidence type="ECO:0000259" key="2">
    <source>
        <dbReference type="PROSITE" id="PS50043"/>
    </source>
</evidence>